<dbReference type="PROSITE" id="PS50837">
    <property type="entry name" value="NACHT"/>
    <property type="match status" value="1"/>
</dbReference>
<dbReference type="InterPro" id="IPR027417">
    <property type="entry name" value="P-loop_NTPase"/>
</dbReference>
<proteinExistence type="predicted"/>
<organism evidence="5 6">
    <name type="scientific">Clathrus columnatus</name>
    <dbReference type="NCBI Taxonomy" id="1419009"/>
    <lineage>
        <taxon>Eukaryota</taxon>
        <taxon>Fungi</taxon>
        <taxon>Dikarya</taxon>
        <taxon>Basidiomycota</taxon>
        <taxon>Agaricomycotina</taxon>
        <taxon>Agaricomycetes</taxon>
        <taxon>Phallomycetidae</taxon>
        <taxon>Phallales</taxon>
        <taxon>Clathraceae</taxon>
        <taxon>Clathrus</taxon>
    </lineage>
</organism>
<keyword evidence="3" id="KW-0812">Transmembrane</keyword>
<name>A0AAV5ACG3_9AGAM</name>
<feature type="compositionally biased region" description="Basic and acidic residues" evidence="2">
    <location>
        <begin position="11"/>
        <end position="25"/>
    </location>
</feature>
<dbReference type="InterPro" id="IPR007111">
    <property type="entry name" value="NACHT_NTPase"/>
</dbReference>
<evidence type="ECO:0000256" key="2">
    <source>
        <dbReference type="SAM" id="MobiDB-lite"/>
    </source>
</evidence>
<dbReference type="Gene3D" id="2.130.10.10">
    <property type="entry name" value="YVTN repeat-like/Quinoprotein amine dehydrogenase"/>
    <property type="match status" value="3"/>
</dbReference>
<evidence type="ECO:0000313" key="5">
    <source>
        <dbReference type="EMBL" id="GJJ10706.1"/>
    </source>
</evidence>
<keyword evidence="6" id="KW-1185">Reference proteome</keyword>
<evidence type="ECO:0000259" key="4">
    <source>
        <dbReference type="PROSITE" id="PS50837"/>
    </source>
</evidence>
<dbReference type="Pfam" id="PF24883">
    <property type="entry name" value="NPHP3_N"/>
    <property type="match status" value="1"/>
</dbReference>
<feature type="domain" description="NACHT" evidence="4">
    <location>
        <begin position="307"/>
        <end position="455"/>
    </location>
</feature>
<keyword evidence="3" id="KW-1133">Transmembrane helix</keyword>
<sequence>MKRLRKLGSKLKRDNLKKEESHLAEMRSNQCVPDESDQSSNTPKPSGVDVRSETLDSSLQAAHQALGHTRTVTGKHLEHENKPGYYGQVALSVVNRLSVFTNSVKMFANAHPYSQMAFTIISSVLTVTLLILVITDTQEIDQSILDLFETLDSVYKFIEDATEIKKHPSYERIITSLAQQTVECAYFIRGIRVGRNAIGEPIKSRVQSYQGAFRNLLGEFQTRSSLHTEIIVSRLLELNQSASENSGSIPSIKLTRFSLGENLDLDNLPYASGAGLSTRKQCLPGTRVEVLNEIIEWINDPDENCQRLFWLAGQAGVGKSAIAHSIALRFKSIRRLGSFFCFDRNQSTDGRREKIFLTIARDLADLDSQIKHELVKAIKNETSLRKTPDLQLEWEKFVLEPLRTTSQISTGPVLIVIDALDESGDPNSRRELLNILEKETPSLPVNIRFLVTSRPEKDITLTFNESHIRTKMMNTIPKSETNRDILSYFKTRLKAEIKDGLFTDAHLGRLVDLSQELFQWAFLASEFLIGLGNSAGSIATERYEDLINAQGIRSINDPLDVMYNQILSSLFDSGDPRVMNRFRSVIGSIVTASEPLSLKNLVALRGENVSISRRETDIKAVIQYMGSLLSGIGDPSSTIRPLHLSFREYVLDETRSGNFWIDPSRQHQSFALICLRTMSSELRFNICDIPNSHIRNIDDGSLPERILSAISSQLSYSSRFWALHVSFTAFDSLLAEKAGKFLQDYFLLWLEVLSLLQVVGGAAKSMSNLISWCSGKECHGTLYNFAFEGKQFVQLFGPAIRESAPHIYLSALPFCPQDSIIYKTFIGRFRGVFRIASEPLQGWPLGRRRIDGMTDIECACFSHGGEYLAVGLSDGIVKVLDSDTLKTTWIIESPHKKSIHTVQFSTGDQSLVFATSINVYSFDILTGVRTLQINFPLTNLIKFSEDAKFVAFYLPKGLLIVQNLETKEETIKVEIKDTYTPGFCYGFSNTENGSFFAYPGKDIGPQLWSLETGTVIRRLQPPFPDLFGESADDCYDIAFRKLPQVFLNGEKIIFNHRDCIHMWNLRDNSLTALREYGSIKDFTMIPSGDFMSIQLLDHLILHDMGEDIELRCETATSYEIVLSKDGKRLVAFDYNRLDILDIDGWRSFAHIHHSKSCPRYSSPPVVSSDGKYFLVDSETSGNGYCEIWDFELRQPIRTLGQGATTPYANYDLLKSGIFSPMNRYFGYVSDGRNVMIYDVYSETTRNIFRGGKVELITFSRDETLLAILESSRGTVNICNIDSSAIVDVLNIPKSVQPRYFPKFKASPTFRYFAYKSTGKGGIILFNRTQLIPLDYLTRGSDGDDFAFSLDEKRMLISRGSKIFHINLITAEYQVVTLQGIRITSGHRSIFFTSNSEALLFEETTYRTDPECCIWDALSGQLLHFISPEYPDENIHYYTPAHQCLFTSSSSNQRILALKIKDDQICFSSNNQHSLQTLPRGSSVRLRSDGWVVTQNDELLFWVPQEYHEILHVPKLKYILGRKSIELDLSSFSHGASWTSCYNIVGSNLSVQ</sequence>
<evidence type="ECO:0000256" key="3">
    <source>
        <dbReference type="SAM" id="Phobius"/>
    </source>
</evidence>
<gene>
    <name evidence="5" type="ORF">Clacol_004933</name>
</gene>
<evidence type="ECO:0000313" key="6">
    <source>
        <dbReference type="Proteomes" id="UP001050691"/>
    </source>
</evidence>
<reference evidence="5" key="1">
    <citation type="submission" date="2021-10" db="EMBL/GenBank/DDBJ databases">
        <title>De novo Genome Assembly of Clathrus columnatus (Basidiomycota, Fungi) Using Illumina and Nanopore Sequence Data.</title>
        <authorList>
            <person name="Ogiso-Tanaka E."/>
            <person name="Itagaki H."/>
            <person name="Hosoya T."/>
            <person name="Hosaka K."/>
        </authorList>
    </citation>
    <scope>NUCLEOTIDE SEQUENCE</scope>
    <source>
        <strain evidence="5">MO-923</strain>
    </source>
</reference>
<feature type="compositionally biased region" description="Basic residues" evidence="2">
    <location>
        <begin position="1"/>
        <end position="10"/>
    </location>
</feature>
<dbReference type="PANTHER" id="PTHR10039">
    <property type="entry name" value="AMELOGENIN"/>
    <property type="match status" value="1"/>
</dbReference>
<dbReference type="InterPro" id="IPR015943">
    <property type="entry name" value="WD40/YVTN_repeat-like_dom_sf"/>
</dbReference>
<accession>A0AAV5ACG3</accession>
<dbReference type="EMBL" id="BPWL01000005">
    <property type="protein sequence ID" value="GJJ10706.1"/>
    <property type="molecule type" value="Genomic_DNA"/>
</dbReference>
<dbReference type="Proteomes" id="UP001050691">
    <property type="component" value="Unassembled WGS sequence"/>
</dbReference>
<protein>
    <recommendedName>
        <fullName evidence="4">NACHT domain-containing protein</fullName>
    </recommendedName>
</protein>
<dbReference type="Gene3D" id="3.40.50.300">
    <property type="entry name" value="P-loop containing nucleotide triphosphate hydrolases"/>
    <property type="match status" value="1"/>
</dbReference>
<comment type="caution">
    <text evidence="5">The sequence shown here is derived from an EMBL/GenBank/DDBJ whole genome shotgun (WGS) entry which is preliminary data.</text>
</comment>
<keyword evidence="3" id="KW-0472">Membrane</keyword>
<dbReference type="InterPro" id="IPR056884">
    <property type="entry name" value="NPHP3-like_N"/>
</dbReference>
<dbReference type="PANTHER" id="PTHR10039:SF17">
    <property type="entry name" value="FUNGAL STAND N-TERMINAL GOODBYE DOMAIN-CONTAINING PROTEIN-RELATED"/>
    <property type="match status" value="1"/>
</dbReference>
<feature type="transmembrane region" description="Helical" evidence="3">
    <location>
        <begin position="116"/>
        <end position="134"/>
    </location>
</feature>
<evidence type="ECO:0000256" key="1">
    <source>
        <dbReference type="ARBA" id="ARBA00022737"/>
    </source>
</evidence>
<dbReference type="SUPFAM" id="SSF52540">
    <property type="entry name" value="P-loop containing nucleoside triphosphate hydrolases"/>
    <property type="match status" value="1"/>
</dbReference>
<feature type="region of interest" description="Disordered" evidence="2">
    <location>
        <begin position="1"/>
        <end position="52"/>
    </location>
</feature>
<dbReference type="SUPFAM" id="SSF82171">
    <property type="entry name" value="DPP6 N-terminal domain-like"/>
    <property type="match status" value="2"/>
</dbReference>
<keyword evidence="1" id="KW-0677">Repeat</keyword>